<keyword evidence="10" id="KW-1185">Reference proteome</keyword>
<evidence type="ECO:0000256" key="3">
    <source>
        <dbReference type="ARBA" id="ARBA00023082"/>
    </source>
</evidence>
<dbReference type="InterPro" id="IPR013249">
    <property type="entry name" value="RNA_pol_sigma70_r4_t2"/>
</dbReference>
<evidence type="ECO:0000256" key="1">
    <source>
        <dbReference type="ARBA" id="ARBA00010641"/>
    </source>
</evidence>
<dbReference type="EMBL" id="JAXCLW010000001">
    <property type="protein sequence ID" value="MDY0882460.1"/>
    <property type="molecule type" value="Genomic_DNA"/>
</dbReference>
<keyword evidence="5 6" id="KW-0804">Transcription</keyword>
<dbReference type="InterPro" id="IPR013325">
    <property type="entry name" value="RNA_pol_sigma_r2"/>
</dbReference>
<name>A0ABU5E7Z7_9PROT</name>
<dbReference type="InterPro" id="IPR013324">
    <property type="entry name" value="RNA_pol_sigma_r3/r4-like"/>
</dbReference>
<feature type="domain" description="RNA polymerase sigma-70 region 2" evidence="7">
    <location>
        <begin position="36"/>
        <end position="101"/>
    </location>
</feature>
<dbReference type="Pfam" id="PF08281">
    <property type="entry name" value="Sigma70_r4_2"/>
    <property type="match status" value="1"/>
</dbReference>
<dbReference type="InterPro" id="IPR039425">
    <property type="entry name" value="RNA_pol_sigma-70-like"/>
</dbReference>
<organism evidence="9 10">
    <name type="scientific">Dongia soli</name>
    <dbReference type="NCBI Taxonomy" id="600628"/>
    <lineage>
        <taxon>Bacteria</taxon>
        <taxon>Pseudomonadati</taxon>
        <taxon>Pseudomonadota</taxon>
        <taxon>Alphaproteobacteria</taxon>
        <taxon>Rhodospirillales</taxon>
        <taxon>Dongiaceae</taxon>
        <taxon>Dongia</taxon>
    </lineage>
</organism>
<dbReference type="InterPro" id="IPR036388">
    <property type="entry name" value="WH-like_DNA-bd_sf"/>
</dbReference>
<dbReference type="RefSeq" id="WP_320507483.1">
    <property type="nucleotide sequence ID" value="NZ_JAXCLW010000001.1"/>
</dbReference>
<accession>A0ABU5E7Z7</accession>
<comment type="similarity">
    <text evidence="1 6">Belongs to the sigma-70 factor family. ECF subfamily.</text>
</comment>
<dbReference type="PANTHER" id="PTHR43133:SF8">
    <property type="entry name" value="RNA POLYMERASE SIGMA FACTOR HI_1459-RELATED"/>
    <property type="match status" value="1"/>
</dbReference>
<keyword evidence="2 6" id="KW-0805">Transcription regulation</keyword>
<dbReference type="InterPro" id="IPR007627">
    <property type="entry name" value="RNA_pol_sigma70_r2"/>
</dbReference>
<gene>
    <name evidence="9" type="ORF">SMD27_06375</name>
</gene>
<evidence type="ECO:0000256" key="6">
    <source>
        <dbReference type="RuleBase" id="RU000716"/>
    </source>
</evidence>
<evidence type="ECO:0000259" key="8">
    <source>
        <dbReference type="Pfam" id="PF08281"/>
    </source>
</evidence>
<dbReference type="SUPFAM" id="SSF88659">
    <property type="entry name" value="Sigma3 and sigma4 domains of RNA polymerase sigma factors"/>
    <property type="match status" value="1"/>
</dbReference>
<dbReference type="Gene3D" id="1.10.1740.10">
    <property type="match status" value="1"/>
</dbReference>
<dbReference type="InterPro" id="IPR014284">
    <property type="entry name" value="RNA_pol_sigma-70_dom"/>
</dbReference>
<comment type="caution">
    <text evidence="9">The sequence shown here is derived from an EMBL/GenBank/DDBJ whole genome shotgun (WGS) entry which is preliminary data.</text>
</comment>
<keyword evidence="3 6" id="KW-0731">Sigma factor</keyword>
<protein>
    <recommendedName>
        <fullName evidence="6">RNA polymerase sigma factor</fullName>
    </recommendedName>
</protein>
<evidence type="ECO:0000313" key="9">
    <source>
        <dbReference type="EMBL" id="MDY0882460.1"/>
    </source>
</evidence>
<evidence type="ECO:0000256" key="4">
    <source>
        <dbReference type="ARBA" id="ARBA00023125"/>
    </source>
</evidence>
<dbReference type="PANTHER" id="PTHR43133">
    <property type="entry name" value="RNA POLYMERASE ECF-TYPE SIGMA FACTO"/>
    <property type="match status" value="1"/>
</dbReference>
<dbReference type="SUPFAM" id="SSF88946">
    <property type="entry name" value="Sigma2 domain of RNA polymerase sigma factors"/>
    <property type="match status" value="1"/>
</dbReference>
<evidence type="ECO:0000256" key="5">
    <source>
        <dbReference type="ARBA" id="ARBA00023163"/>
    </source>
</evidence>
<dbReference type="PROSITE" id="PS01063">
    <property type="entry name" value="SIGMA70_ECF"/>
    <property type="match status" value="1"/>
</dbReference>
<evidence type="ECO:0000256" key="2">
    <source>
        <dbReference type="ARBA" id="ARBA00023015"/>
    </source>
</evidence>
<evidence type="ECO:0000313" key="10">
    <source>
        <dbReference type="Proteomes" id="UP001279642"/>
    </source>
</evidence>
<dbReference type="Pfam" id="PF04542">
    <property type="entry name" value="Sigma70_r2"/>
    <property type="match status" value="1"/>
</dbReference>
<feature type="domain" description="RNA polymerase sigma factor 70 region 4 type 2" evidence="8">
    <location>
        <begin position="132"/>
        <end position="183"/>
    </location>
</feature>
<dbReference type="NCBIfam" id="TIGR02937">
    <property type="entry name" value="sigma70-ECF"/>
    <property type="match status" value="1"/>
</dbReference>
<dbReference type="InterPro" id="IPR000838">
    <property type="entry name" value="RNA_pol_sigma70_ECF_CS"/>
</dbReference>
<sequence length="195" mass="21060">MADEVSAGARLTSSVLDDDALLAAVAGGDQSAFAQLMSRHAGRAYSLAFRILGRRGDAEDVVQDAFLQVWTRAAQWQAGRAKFSTWLYRVIVNRCLDLKRRPTTTDITAIEEPADPSGDALQDMERAQRNAALAAAVAKLPERQRAAIALTYTTGLRNAAAAAVMEMSVKAFEGLLVRAKRTLRDQLAATDGEPL</sequence>
<dbReference type="Proteomes" id="UP001279642">
    <property type="component" value="Unassembled WGS sequence"/>
</dbReference>
<evidence type="ECO:0000259" key="7">
    <source>
        <dbReference type="Pfam" id="PF04542"/>
    </source>
</evidence>
<dbReference type="Gene3D" id="1.10.10.10">
    <property type="entry name" value="Winged helix-like DNA-binding domain superfamily/Winged helix DNA-binding domain"/>
    <property type="match status" value="1"/>
</dbReference>
<proteinExistence type="inferred from homology"/>
<reference evidence="9 10" key="1">
    <citation type="journal article" date="2016" name="Antonie Van Leeuwenhoek">
        <title>Dongia soli sp. nov., isolated from soil from Dokdo, Korea.</title>
        <authorList>
            <person name="Kim D.U."/>
            <person name="Lee H."/>
            <person name="Kim H."/>
            <person name="Kim S.G."/>
            <person name="Ka J.O."/>
        </authorList>
    </citation>
    <scope>NUCLEOTIDE SEQUENCE [LARGE SCALE GENOMIC DNA]</scope>
    <source>
        <strain evidence="9 10">D78</strain>
    </source>
</reference>
<keyword evidence="4 6" id="KW-0238">DNA-binding</keyword>